<evidence type="ECO:0000313" key="2">
    <source>
        <dbReference type="EMBL" id="KAI5060860.1"/>
    </source>
</evidence>
<accession>A0A9D4U3U9</accession>
<evidence type="ECO:0000256" key="1">
    <source>
        <dbReference type="SAM" id="MobiDB-lite"/>
    </source>
</evidence>
<dbReference type="OrthoDB" id="1902038at2759"/>
<evidence type="ECO:0000313" key="3">
    <source>
        <dbReference type="Proteomes" id="UP000886520"/>
    </source>
</evidence>
<gene>
    <name evidence="2" type="ORF">GOP47_0023365</name>
</gene>
<reference evidence="2" key="1">
    <citation type="submission" date="2021-01" db="EMBL/GenBank/DDBJ databases">
        <title>Adiantum capillus-veneris genome.</title>
        <authorList>
            <person name="Fang Y."/>
            <person name="Liao Q."/>
        </authorList>
    </citation>
    <scope>NUCLEOTIDE SEQUENCE</scope>
    <source>
        <strain evidence="2">H3</strain>
        <tissue evidence="2">Leaf</tissue>
    </source>
</reference>
<proteinExistence type="predicted"/>
<dbReference type="PANTHER" id="PTHR37745">
    <property type="entry name" value="EXPRESSED PROTEIN"/>
    <property type="match status" value="1"/>
</dbReference>
<keyword evidence="3" id="KW-1185">Reference proteome</keyword>
<feature type="compositionally biased region" description="Low complexity" evidence="1">
    <location>
        <begin position="68"/>
        <end position="89"/>
    </location>
</feature>
<dbReference type="EMBL" id="JABFUD020000023">
    <property type="protein sequence ID" value="KAI5060860.1"/>
    <property type="molecule type" value="Genomic_DNA"/>
</dbReference>
<protein>
    <submittedName>
        <fullName evidence="2">Uncharacterized protein</fullName>
    </submittedName>
</protein>
<dbReference type="PANTHER" id="PTHR37745:SF1">
    <property type="entry name" value="EXPRESSED PROTEIN"/>
    <property type="match status" value="1"/>
</dbReference>
<dbReference type="AlphaFoldDB" id="A0A9D4U3U9"/>
<organism evidence="2 3">
    <name type="scientific">Adiantum capillus-veneris</name>
    <name type="common">Maidenhair fern</name>
    <dbReference type="NCBI Taxonomy" id="13818"/>
    <lineage>
        <taxon>Eukaryota</taxon>
        <taxon>Viridiplantae</taxon>
        <taxon>Streptophyta</taxon>
        <taxon>Embryophyta</taxon>
        <taxon>Tracheophyta</taxon>
        <taxon>Polypodiopsida</taxon>
        <taxon>Polypodiidae</taxon>
        <taxon>Polypodiales</taxon>
        <taxon>Pteridineae</taxon>
        <taxon>Pteridaceae</taxon>
        <taxon>Vittarioideae</taxon>
        <taxon>Adiantum</taxon>
    </lineage>
</organism>
<sequence length="369" mass="41877">MESRQMLDLNVPWEAKKVMQSIDLNVTWKAEGDRGMLGRMEARLDAFEDGEKQKQYRMFDLNDELEEGNSSSTSSSSASMESGSHSSGGDQVKEFTEFPSTFLADSIHRRKPVTQSFDPELHASHHFFSFSRESYDLMLLDLQRICKPTLGMLYNVGMHDVERWNKMKDNLVIRGSHRHGSVRIFLKGLPPRAIAPKEEWTTITKQCHVDQQGAHLSMLETMNQMKTAWCTDIKRHGIPTSFIRDAVRNCQVCKKDPILQSKSLMFQKVGGKGNAGRASGNDWSTMYMEALKLQATGKVSYVQPYNPNALQDVNKPFIVIIQDDWMLQMCIRFSQHNAWAVDSTFKTNVYGLPLYAAVLPNQNGTGIPL</sequence>
<comment type="caution">
    <text evidence="2">The sequence shown here is derived from an EMBL/GenBank/DDBJ whole genome shotgun (WGS) entry which is preliminary data.</text>
</comment>
<feature type="region of interest" description="Disordered" evidence="1">
    <location>
        <begin position="63"/>
        <end position="91"/>
    </location>
</feature>
<dbReference type="Proteomes" id="UP000886520">
    <property type="component" value="Chromosome 23"/>
</dbReference>
<name>A0A9D4U3U9_ADICA</name>